<feature type="binding site" evidence="10">
    <location>
        <position position="490"/>
    </location>
    <ligand>
        <name>L-glutamate</name>
        <dbReference type="ChEBI" id="CHEBI:29985"/>
    </ligand>
</feature>
<dbReference type="PRINTS" id="PR01210">
    <property type="entry name" value="GGTRANSPTASE"/>
</dbReference>
<dbReference type="Gene3D" id="3.60.20.40">
    <property type="match status" value="1"/>
</dbReference>
<dbReference type="AlphaFoldDB" id="A0A364K1E2"/>
<dbReference type="GO" id="GO:0006750">
    <property type="term" value="P:glutathione biosynthetic process"/>
    <property type="evidence" value="ECO:0007669"/>
    <property type="project" value="UniProtKB-KW"/>
</dbReference>
<evidence type="ECO:0000313" key="13">
    <source>
        <dbReference type="EMBL" id="RAL21849.1"/>
    </source>
</evidence>
<evidence type="ECO:0000256" key="11">
    <source>
        <dbReference type="RuleBase" id="RU368036"/>
    </source>
</evidence>
<keyword evidence="4 11" id="KW-0808">Transferase</keyword>
<reference evidence="13 14" key="2">
    <citation type="submission" date="2018-06" db="EMBL/GenBank/DDBJ databases">
        <authorList>
            <person name="Zhirakovskaya E."/>
        </authorList>
    </citation>
    <scope>NUCLEOTIDE SEQUENCE [LARGE SCALE GENOMIC DNA]</scope>
    <source>
        <strain evidence="13 14">FBKL4.011</strain>
    </source>
</reference>
<dbReference type="Pfam" id="PF01019">
    <property type="entry name" value="G_glu_transpept"/>
    <property type="match status" value="1"/>
</dbReference>
<reference evidence="13 14" key="1">
    <citation type="submission" date="2018-06" db="EMBL/GenBank/DDBJ databases">
        <title>Thermoflavimicrobium daqus sp. nov., a thermophilic microbe isolated from Moutai-flavour Daqu.</title>
        <authorList>
            <person name="Wang X."/>
            <person name="Zhou H."/>
        </authorList>
    </citation>
    <scope>NUCLEOTIDE SEQUENCE [LARGE SCALE GENOMIC DNA]</scope>
    <source>
        <strain evidence="13 14">FBKL4.011</strain>
    </source>
</reference>
<keyword evidence="5 11" id="KW-0378">Hydrolase</keyword>
<dbReference type="GO" id="GO:0006751">
    <property type="term" value="P:glutathione catabolic process"/>
    <property type="evidence" value="ECO:0007669"/>
    <property type="project" value="UniProtKB-UniRule"/>
</dbReference>
<dbReference type="SUPFAM" id="SSF56235">
    <property type="entry name" value="N-terminal nucleophile aminohydrolases (Ntn hydrolases)"/>
    <property type="match status" value="1"/>
</dbReference>
<feature type="signal peptide" evidence="12">
    <location>
        <begin position="1"/>
        <end position="22"/>
    </location>
</feature>
<evidence type="ECO:0000256" key="4">
    <source>
        <dbReference type="ARBA" id="ARBA00022679"/>
    </source>
</evidence>
<dbReference type="EMBL" id="QJKK01000012">
    <property type="protein sequence ID" value="RAL21849.1"/>
    <property type="molecule type" value="Genomic_DNA"/>
</dbReference>
<protein>
    <recommendedName>
        <fullName evidence="11">Glutathione hydrolase proenzyme</fullName>
        <ecNumber evidence="11">2.3.2.2</ecNumber>
        <ecNumber evidence="11">3.4.19.13</ecNumber>
    </recommendedName>
    <component>
        <recommendedName>
            <fullName evidence="11">Glutathione hydrolase large chain</fullName>
        </recommendedName>
    </component>
    <component>
        <recommendedName>
            <fullName evidence="11">Glutathione hydrolase small chain</fullName>
        </recommendedName>
    </component>
</protein>
<dbReference type="InterPro" id="IPR029055">
    <property type="entry name" value="Ntn_hydrolases_N"/>
</dbReference>
<evidence type="ECO:0000256" key="12">
    <source>
        <dbReference type="SAM" id="SignalP"/>
    </source>
</evidence>
<dbReference type="PROSITE" id="PS00462">
    <property type="entry name" value="G_GLU_TRANSPEPTIDASE"/>
    <property type="match status" value="1"/>
</dbReference>
<keyword evidence="11" id="KW-0317">Glutathione biosynthesis</keyword>
<accession>A0A364K1E2</accession>
<name>A0A364K1E2_9BACL</name>
<dbReference type="Proteomes" id="UP000251213">
    <property type="component" value="Unassembled WGS sequence"/>
</dbReference>
<evidence type="ECO:0000313" key="14">
    <source>
        <dbReference type="Proteomes" id="UP000251213"/>
    </source>
</evidence>
<comment type="similarity">
    <text evidence="3 11">Belongs to the gamma-glutamyltransferase family.</text>
</comment>
<evidence type="ECO:0000256" key="9">
    <source>
        <dbReference type="PIRSR" id="PIRSR600101-1"/>
    </source>
</evidence>
<keyword evidence="6 11" id="KW-0865">Zymogen</keyword>
<dbReference type="InterPro" id="IPR000101">
    <property type="entry name" value="GGT_peptidase"/>
</dbReference>
<keyword evidence="12" id="KW-0732">Signal</keyword>
<keyword evidence="14" id="KW-1185">Reference proteome</keyword>
<dbReference type="InterPro" id="IPR051792">
    <property type="entry name" value="GGT_bact"/>
</dbReference>
<dbReference type="EC" id="3.4.19.13" evidence="11"/>
<dbReference type="InterPro" id="IPR043137">
    <property type="entry name" value="GGT_ssub_C"/>
</dbReference>
<dbReference type="GO" id="GO:0036374">
    <property type="term" value="F:glutathione hydrolase activity"/>
    <property type="evidence" value="ECO:0007669"/>
    <property type="project" value="UniProtKB-UniRule"/>
</dbReference>
<dbReference type="OrthoDB" id="9781342at2"/>
<feature type="active site" description="Nucleophile" evidence="9">
    <location>
        <position position="407"/>
    </location>
</feature>
<proteinExistence type="inferred from homology"/>
<dbReference type="UniPathway" id="UPA00204"/>
<comment type="catalytic activity">
    <reaction evidence="8 11">
        <text>an N-terminal (5-L-glutamyl)-[peptide] + an alpha-amino acid = 5-L-glutamyl amino acid + an N-terminal L-alpha-aminoacyl-[peptide]</text>
        <dbReference type="Rhea" id="RHEA:23904"/>
        <dbReference type="Rhea" id="RHEA-COMP:9780"/>
        <dbReference type="Rhea" id="RHEA-COMP:9795"/>
        <dbReference type="ChEBI" id="CHEBI:77644"/>
        <dbReference type="ChEBI" id="CHEBI:78597"/>
        <dbReference type="ChEBI" id="CHEBI:78599"/>
        <dbReference type="ChEBI" id="CHEBI:78608"/>
        <dbReference type="EC" id="2.3.2.2"/>
    </reaction>
</comment>
<dbReference type="RefSeq" id="WP_113660061.1">
    <property type="nucleotide sequence ID" value="NZ_KZ845674.1"/>
</dbReference>
<feature type="chain" id="PRO_5039344309" description="Glutathione hydrolase proenzyme" evidence="12">
    <location>
        <begin position="23"/>
        <end position="591"/>
    </location>
</feature>
<evidence type="ECO:0000256" key="8">
    <source>
        <dbReference type="ARBA" id="ARBA00047417"/>
    </source>
</evidence>
<dbReference type="InterPro" id="IPR043138">
    <property type="entry name" value="GGT_lsub"/>
</dbReference>
<sequence>MQKKWNLVGAVLTSGLLFSTLALPNAIDAKAKSHVAKKKKKQSYSSVSIGNAGMVVTAHPLASKIGADVLKKGGNAVDAAVAIQFALNVTEPMMSGIGGGGFMMVYDAKKKNVSIIDSRERAPKSAHPRMFLDETGKEIPFSIRSTQGYAVGVPGTLKGLEAALERFGTQPLSKLIKPSIQLAEKGVPVNRVLAKSIAENQEMLAKTAAKDVFLPNGKPLQEGDKLVQKDLAKTFRLIQKKGSKALYEGKVAKALVDVVNQKGGKMALSDLKNYHVTTDKPMIAEYEGHKIVTMPPPSSGGVTVLQILKLLEQAKVKEKGVRSADKYHLFTEAMHLAYADRGAYLGDPEFVDMPLKGLLHPKYIEERAKLIDPKKANTRVLAGDPWKYEGRKPAKKGVQQEHPPGQTTHFTVADRFGNLVSYTTTIEQEFGTGIMVPGYGFMLNNEMTDFDAKPGGPNEVQAGKRPRSSMTPTIIFKGDKPVMTVGSPGGSTIISSVYQVIFNRLSYGMDIKKAVEEPRIFSSQYPKIRWEKGVPDAVREELMKRGHSFEEAPKEIGNANSMWIDPKTGLYIGAGDSSRESTAIGIWDKKR</sequence>
<dbReference type="EC" id="2.3.2.2" evidence="11"/>
<evidence type="ECO:0000256" key="7">
    <source>
        <dbReference type="ARBA" id="ARBA00023315"/>
    </source>
</evidence>
<comment type="catalytic activity">
    <reaction evidence="1 11">
        <text>an S-substituted glutathione + H2O = an S-substituted L-cysteinylglycine + L-glutamate</text>
        <dbReference type="Rhea" id="RHEA:59468"/>
        <dbReference type="ChEBI" id="CHEBI:15377"/>
        <dbReference type="ChEBI" id="CHEBI:29985"/>
        <dbReference type="ChEBI" id="CHEBI:90779"/>
        <dbReference type="ChEBI" id="CHEBI:143103"/>
        <dbReference type="EC" id="3.4.19.13"/>
    </reaction>
</comment>
<comment type="catalytic activity">
    <reaction evidence="2 11">
        <text>glutathione + H2O = L-cysteinylglycine + L-glutamate</text>
        <dbReference type="Rhea" id="RHEA:28807"/>
        <dbReference type="ChEBI" id="CHEBI:15377"/>
        <dbReference type="ChEBI" id="CHEBI:29985"/>
        <dbReference type="ChEBI" id="CHEBI:57925"/>
        <dbReference type="ChEBI" id="CHEBI:61694"/>
        <dbReference type="EC" id="3.4.19.13"/>
    </reaction>
</comment>
<evidence type="ECO:0000256" key="3">
    <source>
        <dbReference type="ARBA" id="ARBA00009381"/>
    </source>
</evidence>
<dbReference type="GO" id="GO:0103068">
    <property type="term" value="F:leukotriene C4 gamma-glutamyl transferase activity"/>
    <property type="evidence" value="ECO:0007669"/>
    <property type="project" value="UniProtKB-EC"/>
</dbReference>
<comment type="subunit">
    <text evidence="11">This enzyme consists of two polypeptide chains, which are synthesized in precursor form from a single polypeptide.</text>
</comment>
<comment type="PTM">
    <text evidence="11">Cleaved by autocatalysis into a large and a small subunit.</text>
</comment>
<comment type="caution">
    <text evidence="13">The sequence shown here is derived from an EMBL/GenBank/DDBJ whole genome shotgun (WGS) entry which is preliminary data.</text>
</comment>
<evidence type="ECO:0000256" key="1">
    <source>
        <dbReference type="ARBA" id="ARBA00001049"/>
    </source>
</evidence>
<organism evidence="13 14">
    <name type="scientific">Thermoflavimicrobium daqui</name>
    <dbReference type="NCBI Taxonomy" id="2137476"/>
    <lineage>
        <taxon>Bacteria</taxon>
        <taxon>Bacillati</taxon>
        <taxon>Bacillota</taxon>
        <taxon>Bacilli</taxon>
        <taxon>Bacillales</taxon>
        <taxon>Thermoactinomycetaceae</taxon>
        <taxon>Thermoflavimicrobium</taxon>
    </lineage>
</organism>
<dbReference type="NCBIfam" id="TIGR00066">
    <property type="entry name" value="g_glut_trans"/>
    <property type="match status" value="1"/>
</dbReference>
<feature type="binding site" evidence="10">
    <location>
        <begin position="468"/>
        <end position="469"/>
    </location>
    <ligand>
        <name>L-glutamate</name>
        <dbReference type="ChEBI" id="CHEBI:29985"/>
    </ligand>
</feature>
<evidence type="ECO:0000256" key="5">
    <source>
        <dbReference type="ARBA" id="ARBA00022801"/>
    </source>
</evidence>
<comment type="pathway">
    <text evidence="11">Sulfur metabolism; glutathione metabolism.</text>
</comment>
<keyword evidence="7 11" id="KW-0012">Acyltransferase</keyword>
<dbReference type="Gene3D" id="1.10.246.130">
    <property type="match status" value="1"/>
</dbReference>
<dbReference type="InterPro" id="IPR055262">
    <property type="entry name" value="GGT_CS"/>
</dbReference>
<gene>
    <name evidence="13" type="primary">ggt</name>
    <name evidence="13" type="ORF">DL897_15645</name>
</gene>
<dbReference type="PANTHER" id="PTHR43199">
    <property type="entry name" value="GLUTATHIONE HYDROLASE"/>
    <property type="match status" value="1"/>
</dbReference>
<feature type="binding site" evidence="10">
    <location>
        <position position="119"/>
    </location>
    <ligand>
        <name>L-glutamate</name>
        <dbReference type="ChEBI" id="CHEBI:29985"/>
    </ligand>
</feature>
<evidence type="ECO:0000256" key="6">
    <source>
        <dbReference type="ARBA" id="ARBA00023145"/>
    </source>
</evidence>
<evidence type="ECO:0000256" key="2">
    <source>
        <dbReference type="ARBA" id="ARBA00001089"/>
    </source>
</evidence>
<dbReference type="PANTHER" id="PTHR43199:SF1">
    <property type="entry name" value="GLUTATHIONE HYDROLASE PROENZYME"/>
    <property type="match status" value="1"/>
</dbReference>
<evidence type="ECO:0000256" key="10">
    <source>
        <dbReference type="PIRSR" id="PIRSR600101-2"/>
    </source>
</evidence>
<feature type="binding site" evidence="10">
    <location>
        <position position="449"/>
    </location>
    <ligand>
        <name>L-glutamate</name>
        <dbReference type="ChEBI" id="CHEBI:29985"/>
    </ligand>
</feature>